<proteinExistence type="predicted"/>
<protein>
    <submittedName>
        <fullName evidence="1">Uncharacterized protein</fullName>
    </submittedName>
</protein>
<dbReference type="EMBL" id="GGEC01067644">
    <property type="protein sequence ID" value="MBX48128.1"/>
    <property type="molecule type" value="Transcribed_RNA"/>
</dbReference>
<reference evidence="1" key="1">
    <citation type="submission" date="2018-02" db="EMBL/GenBank/DDBJ databases">
        <title>Rhizophora mucronata_Transcriptome.</title>
        <authorList>
            <person name="Meera S.P."/>
            <person name="Sreeshan A."/>
            <person name="Augustine A."/>
        </authorList>
    </citation>
    <scope>NUCLEOTIDE SEQUENCE</scope>
    <source>
        <tissue evidence="1">Leaf</tissue>
    </source>
</reference>
<dbReference type="AlphaFoldDB" id="A0A2P2P046"/>
<evidence type="ECO:0000313" key="1">
    <source>
        <dbReference type="EMBL" id="MBX48128.1"/>
    </source>
</evidence>
<name>A0A2P2P046_RHIMU</name>
<accession>A0A2P2P046</accession>
<sequence>MIAAKAAEQHYFMQTTAINRSSDVTRT</sequence>
<organism evidence="1">
    <name type="scientific">Rhizophora mucronata</name>
    <name type="common">Asiatic mangrove</name>
    <dbReference type="NCBI Taxonomy" id="61149"/>
    <lineage>
        <taxon>Eukaryota</taxon>
        <taxon>Viridiplantae</taxon>
        <taxon>Streptophyta</taxon>
        <taxon>Embryophyta</taxon>
        <taxon>Tracheophyta</taxon>
        <taxon>Spermatophyta</taxon>
        <taxon>Magnoliopsida</taxon>
        <taxon>eudicotyledons</taxon>
        <taxon>Gunneridae</taxon>
        <taxon>Pentapetalae</taxon>
        <taxon>rosids</taxon>
        <taxon>fabids</taxon>
        <taxon>Malpighiales</taxon>
        <taxon>Rhizophoraceae</taxon>
        <taxon>Rhizophora</taxon>
    </lineage>
</organism>